<accession>F3C5C8</accession>
<evidence type="ECO:0000313" key="1">
    <source>
        <dbReference type="EMBL" id="EGH13487.1"/>
    </source>
</evidence>
<reference evidence="1 2" key="1">
    <citation type="journal article" date="2011" name="PLoS Pathog.">
        <title>Dynamic evolution of pathogenicity revealed by sequencing and comparative genomics of 19 Pseudomonas syringae isolates.</title>
        <authorList>
            <person name="Baltrus D.A."/>
            <person name="Nishimura M.T."/>
            <person name="Romanchuk A."/>
            <person name="Chang J.H."/>
            <person name="Mukhtar M.S."/>
            <person name="Cherkis K."/>
            <person name="Roach J."/>
            <person name="Grant S.R."/>
            <person name="Jones C.D."/>
            <person name="Dangl J.L."/>
        </authorList>
    </citation>
    <scope>NUCLEOTIDE SEQUENCE [LARGE SCALE GENOMIC DNA]</scope>
    <source>
        <strain evidence="2">race 4</strain>
    </source>
</reference>
<dbReference type="BioCyc" id="PSYR875330:G11XH-2766-MONOMER"/>
<dbReference type="AlphaFoldDB" id="F3C5C8"/>
<comment type="caution">
    <text evidence="1">The sequence shown here is derived from an EMBL/GenBank/DDBJ whole genome shotgun (WGS) entry which is preliminary data.</text>
</comment>
<organism evidence="1 2">
    <name type="scientific">Pseudomonas savastanoi pv. glycinea str. race 4</name>
    <dbReference type="NCBI Taxonomy" id="875330"/>
    <lineage>
        <taxon>Bacteria</taxon>
        <taxon>Pseudomonadati</taxon>
        <taxon>Pseudomonadota</taxon>
        <taxon>Gammaproteobacteria</taxon>
        <taxon>Pseudomonadales</taxon>
        <taxon>Pseudomonadaceae</taxon>
        <taxon>Pseudomonas</taxon>
    </lineage>
</organism>
<sequence length="117" mass="13851">MLHTRRAFWLNSNHLHLRGARFHITGDSRREPSSAYRDEQVTEIWDLAEHFHAHSSLAQNHLNIVVRMYKRAGLFNGVLQRNQLTGFKVSACLKDRSAEPLNGIYFYQWGREWQQKM</sequence>
<dbReference type="EMBL" id="ADWY01000645">
    <property type="protein sequence ID" value="EGH13487.1"/>
    <property type="molecule type" value="Genomic_DNA"/>
</dbReference>
<dbReference type="HOGENOM" id="CLU_2082837_0_0_6"/>
<dbReference type="Proteomes" id="UP000005466">
    <property type="component" value="Unassembled WGS sequence"/>
</dbReference>
<proteinExistence type="predicted"/>
<protein>
    <submittedName>
        <fullName evidence="1">Uncharacterized protein</fullName>
    </submittedName>
</protein>
<dbReference type="PATRIC" id="fig|875330.6.peg.2493"/>
<gene>
    <name evidence="1" type="ORF">Pgy4_14411</name>
</gene>
<evidence type="ECO:0000313" key="2">
    <source>
        <dbReference type="Proteomes" id="UP000005466"/>
    </source>
</evidence>
<name>F3C5C8_PSESG</name>